<dbReference type="InterPro" id="IPR025857">
    <property type="entry name" value="MacB_PCD"/>
</dbReference>
<keyword evidence="4" id="KW-1003">Cell membrane</keyword>
<name>A0AA95HCR9_9GAMM</name>
<dbReference type="GO" id="GO:0044874">
    <property type="term" value="P:lipoprotein localization to outer membrane"/>
    <property type="evidence" value="ECO:0007669"/>
    <property type="project" value="TreeGrafter"/>
</dbReference>
<evidence type="ECO:0000313" key="11">
    <source>
        <dbReference type="EMBL" id="WGZ92754.1"/>
    </source>
</evidence>
<organism evidence="11">
    <name type="scientific">Candidatus Thiothrix putei</name>
    <dbReference type="NCBI Taxonomy" id="3080811"/>
    <lineage>
        <taxon>Bacteria</taxon>
        <taxon>Pseudomonadati</taxon>
        <taxon>Pseudomonadota</taxon>
        <taxon>Gammaproteobacteria</taxon>
        <taxon>Thiotrichales</taxon>
        <taxon>Thiotrichaceae</taxon>
        <taxon>Thiothrix</taxon>
    </lineage>
</organism>
<reference evidence="11" key="1">
    <citation type="journal article" date="2023" name="Int. J. Mol. Sci.">
        <title>Metagenomics Revealed a New Genus 'Candidatus Thiocaldithrix dubininis' gen. nov., sp. nov. and a New Species 'Candidatus Thiothrix putei' sp. nov. in the Family Thiotrichaceae, Some Members of Which Have Traits of Both Na+- and H+-Motive Energetics.</title>
        <authorList>
            <person name="Ravin N.V."/>
            <person name="Muntyan M.S."/>
            <person name="Smolyakov D.D."/>
            <person name="Rudenko T.S."/>
            <person name="Beletsky A.V."/>
            <person name="Mardanov A.V."/>
            <person name="Grabovich M.Y."/>
        </authorList>
    </citation>
    <scope>NUCLEOTIDE SEQUENCE</scope>
    <source>
        <strain evidence="11">GKL-02</strain>
    </source>
</reference>
<dbReference type="EMBL" id="CP124756">
    <property type="protein sequence ID" value="WGZ92754.1"/>
    <property type="molecule type" value="Genomic_DNA"/>
</dbReference>
<dbReference type="GO" id="GO:0098797">
    <property type="term" value="C:plasma membrane protein complex"/>
    <property type="evidence" value="ECO:0007669"/>
    <property type="project" value="TreeGrafter"/>
</dbReference>
<dbReference type="Proteomes" id="UP001301326">
    <property type="component" value="Chromosome"/>
</dbReference>
<evidence type="ECO:0000259" key="10">
    <source>
        <dbReference type="Pfam" id="PF12704"/>
    </source>
</evidence>
<dbReference type="Pfam" id="PF12704">
    <property type="entry name" value="MacB_PCD"/>
    <property type="match status" value="1"/>
</dbReference>
<dbReference type="InterPro" id="IPR051447">
    <property type="entry name" value="Lipoprotein-release_system"/>
</dbReference>
<comment type="similarity">
    <text evidence="2">Belongs to the ABC-4 integral membrane protein family. LolC/E subfamily.</text>
</comment>
<dbReference type="PANTHER" id="PTHR30489">
    <property type="entry name" value="LIPOPROTEIN-RELEASING SYSTEM TRANSMEMBRANE PROTEIN LOLE"/>
    <property type="match status" value="1"/>
</dbReference>
<reference evidence="11" key="2">
    <citation type="submission" date="2023-04" db="EMBL/GenBank/DDBJ databases">
        <authorList>
            <person name="Beletskiy A.V."/>
            <person name="Mardanov A.V."/>
            <person name="Ravin N.V."/>
        </authorList>
    </citation>
    <scope>NUCLEOTIDE SEQUENCE</scope>
    <source>
        <strain evidence="11">GKL-02</strain>
    </source>
</reference>
<comment type="subcellular location">
    <subcellularLocation>
        <location evidence="1">Cell membrane</location>
        <topology evidence="1">Multi-pass membrane protein</topology>
    </subcellularLocation>
</comment>
<keyword evidence="6 8" id="KW-1133">Transmembrane helix</keyword>
<feature type="transmembrane region" description="Helical" evidence="8">
    <location>
        <begin position="317"/>
        <end position="344"/>
    </location>
</feature>
<dbReference type="KEGG" id="tput:QJT81_12950"/>
<feature type="transmembrane region" description="Helical" evidence="8">
    <location>
        <begin position="381"/>
        <end position="401"/>
    </location>
</feature>
<keyword evidence="5 8" id="KW-0812">Transmembrane</keyword>
<gene>
    <name evidence="11" type="ORF">QJT81_12950</name>
</gene>
<dbReference type="PANTHER" id="PTHR30489:SF0">
    <property type="entry name" value="LIPOPROTEIN-RELEASING SYSTEM TRANSMEMBRANE PROTEIN LOLE"/>
    <property type="match status" value="1"/>
</dbReference>
<keyword evidence="3" id="KW-0813">Transport</keyword>
<dbReference type="NCBIfam" id="TIGR02212">
    <property type="entry name" value="lolCE"/>
    <property type="match status" value="1"/>
</dbReference>
<dbReference type="AlphaFoldDB" id="A0AA95HCR9"/>
<dbReference type="InterPro" id="IPR003838">
    <property type="entry name" value="ABC3_permease_C"/>
</dbReference>
<evidence type="ECO:0000256" key="6">
    <source>
        <dbReference type="ARBA" id="ARBA00022989"/>
    </source>
</evidence>
<accession>A0AA95HCR9</accession>
<evidence type="ECO:0000256" key="1">
    <source>
        <dbReference type="ARBA" id="ARBA00004651"/>
    </source>
</evidence>
<evidence type="ECO:0000256" key="8">
    <source>
        <dbReference type="SAM" id="Phobius"/>
    </source>
</evidence>
<dbReference type="InterPro" id="IPR011925">
    <property type="entry name" value="LolCE_TM"/>
</dbReference>
<keyword evidence="7 8" id="KW-0472">Membrane</keyword>
<evidence type="ECO:0000256" key="4">
    <source>
        <dbReference type="ARBA" id="ARBA00022475"/>
    </source>
</evidence>
<feature type="domain" description="MacB-like periplasmic core" evidence="10">
    <location>
        <begin position="27"/>
        <end position="244"/>
    </location>
</feature>
<evidence type="ECO:0000256" key="7">
    <source>
        <dbReference type="ARBA" id="ARBA00023136"/>
    </source>
</evidence>
<proteinExistence type="inferred from homology"/>
<dbReference type="Pfam" id="PF02687">
    <property type="entry name" value="FtsX"/>
    <property type="match status" value="1"/>
</dbReference>
<evidence type="ECO:0000256" key="2">
    <source>
        <dbReference type="ARBA" id="ARBA00005236"/>
    </source>
</evidence>
<evidence type="ECO:0000259" key="9">
    <source>
        <dbReference type="Pfam" id="PF02687"/>
    </source>
</evidence>
<evidence type="ECO:0000256" key="3">
    <source>
        <dbReference type="ARBA" id="ARBA00022448"/>
    </source>
</evidence>
<protein>
    <submittedName>
        <fullName evidence="11">Lipoprotein-releasing ABC transporter permease subunit</fullName>
    </submittedName>
</protein>
<evidence type="ECO:0000256" key="5">
    <source>
        <dbReference type="ARBA" id="ARBA00022692"/>
    </source>
</evidence>
<feature type="domain" description="ABC3 transporter permease C-terminal" evidence="9">
    <location>
        <begin position="275"/>
        <end position="408"/>
    </location>
</feature>
<feature type="transmembrane region" description="Helical" evidence="8">
    <location>
        <begin position="271"/>
        <end position="296"/>
    </location>
</feature>
<feature type="transmembrane region" description="Helical" evidence="8">
    <location>
        <begin position="22"/>
        <end position="48"/>
    </location>
</feature>
<keyword evidence="11" id="KW-0449">Lipoprotein</keyword>
<sequence>MFTPLELFIGQRYTHSRRRNRFISFISFASMLGILLGVMVLITVLSIMNGFEKELRDKILGVVSHVTVSGTNGQLSDWTAKLDGLKAQKHVIGAAPYVQKQVMLTNGNLMRGIVLQGIDPALQGQVSDVNFKMLDGSFSNLVPREYGIVLGVEAAAALGVIPGDKVTVIVPQVQVTPAGILPRLKRFTVTGIYQIGHPEYDGMTGFIELSDASRLFRLGENVGGVRLKLDDMFAAPAIGHELQAKLGKDFEVVDWSEEHGSFFRAVKTERIVMTMILFLVVCVALFNLVASLMMAVNDKESDIAILRTFGMSGQRIMRIFMIQGSIIGVFGTLVGVGLGVWLSLNIDTVIPFLENTFGFKIFSSDVFYISEIPSDLRWSNVIWIGIASLIASVLATLYPAWRASQIQPAESLRYE</sequence>
<dbReference type="GO" id="GO:0042953">
    <property type="term" value="P:lipoprotein transport"/>
    <property type="evidence" value="ECO:0007669"/>
    <property type="project" value="InterPro"/>
</dbReference>